<dbReference type="AlphaFoldDB" id="A0A437DP53"/>
<gene>
    <name evidence="5" type="ORF">OJAV_G00012190</name>
</gene>
<dbReference type="InterPro" id="IPR011992">
    <property type="entry name" value="EF-hand-dom_pair"/>
</dbReference>
<dbReference type="Proteomes" id="UP000283210">
    <property type="component" value="Chromosome 1"/>
</dbReference>
<evidence type="ECO:0000256" key="3">
    <source>
        <dbReference type="ARBA" id="ARBA00022837"/>
    </source>
</evidence>
<reference evidence="5 6" key="2">
    <citation type="submission" date="2019-01" db="EMBL/GenBank/DDBJ databases">
        <title>A chromosome length genome reference of the Java medaka (oryzias javanicus).</title>
        <authorList>
            <person name="Herpin A."/>
            <person name="Takehana Y."/>
            <person name="Naruse K."/>
            <person name="Ansai S."/>
            <person name="Kawaguchi M."/>
        </authorList>
    </citation>
    <scope>NUCLEOTIDE SEQUENCE [LARGE SCALE GENOMIC DNA]</scope>
    <source>
        <strain evidence="5">RS831</strain>
        <tissue evidence="5">Whole body</tissue>
    </source>
</reference>
<keyword evidence="2" id="KW-0677">Repeat</keyword>
<dbReference type="CDD" id="cd00051">
    <property type="entry name" value="EFh"/>
    <property type="match status" value="1"/>
</dbReference>
<keyword evidence="1" id="KW-0479">Metal-binding</keyword>
<accession>A0A437DP53</accession>
<dbReference type="Gene3D" id="1.10.238.10">
    <property type="entry name" value="EF-hand"/>
    <property type="match status" value="1"/>
</dbReference>
<dbReference type="PROSITE" id="PS50222">
    <property type="entry name" value="EF_HAND_2"/>
    <property type="match status" value="1"/>
</dbReference>
<dbReference type="PROSITE" id="PS00018">
    <property type="entry name" value="EF_HAND_1"/>
    <property type="match status" value="1"/>
</dbReference>
<reference evidence="5 6" key="1">
    <citation type="submission" date="2018-11" db="EMBL/GenBank/DDBJ databases">
        <authorList>
            <person name="Lopez-Roques C."/>
            <person name="Donnadieu C."/>
            <person name="Bouchez O."/>
            <person name="Klopp C."/>
            <person name="Cabau C."/>
            <person name="Zahm M."/>
        </authorList>
    </citation>
    <scope>NUCLEOTIDE SEQUENCE [LARGE SCALE GENOMIC DNA]</scope>
    <source>
        <strain evidence="5">RS831</strain>
        <tissue evidence="5">Whole body</tissue>
    </source>
</reference>
<dbReference type="PANTHER" id="PTHR45942">
    <property type="entry name" value="PROTEIN PHOSPATASE 3 REGULATORY SUBUNIT B ALPHA ISOFORM TYPE 1"/>
    <property type="match status" value="1"/>
</dbReference>
<evidence type="ECO:0000313" key="6">
    <source>
        <dbReference type="Proteomes" id="UP000283210"/>
    </source>
</evidence>
<name>A0A437DP53_ORYJA</name>
<dbReference type="GO" id="GO:0005509">
    <property type="term" value="F:calcium ion binding"/>
    <property type="evidence" value="ECO:0007669"/>
    <property type="project" value="InterPro"/>
</dbReference>
<feature type="domain" description="EF-hand" evidence="4">
    <location>
        <begin position="31"/>
        <end position="66"/>
    </location>
</feature>
<evidence type="ECO:0000313" key="5">
    <source>
        <dbReference type="EMBL" id="RVE76751.1"/>
    </source>
</evidence>
<dbReference type="InterPro" id="IPR018247">
    <property type="entry name" value="EF_Hand_1_Ca_BS"/>
</dbReference>
<organism evidence="5 6">
    <name type="scientific">Oryzias javanicus</name>
    <name type="common">Javanese ricefish</name>
    <name type="synonym">Aplocheilus javanicus</name>
    <dbReference type="NCBI Taxonomy" id="123683"/>
    <lineage>
        <taxon>Eukaryota</taxon>
        <taxon>Metazoa</taxon>
        <taxon>Chordata</taxon>
        <taxon>Craniata</taxon>
        <taxon>Vertebrata</taxon>
        <taxon>Euteleostomi</taxon>
        <taxon>Actinopterygii</taxon>
        <taxon>Neopterygii</taxon>
        <taxon>Teleostei</taxon>
        <taxon>Neoteleostei</taxon>
        <taxon>Acanthomorphata</taxon>
        <taxon>Ovalentaria</taxon>
        <taxon>Atherinomorphae</taxon>
        <taxon>Beloniformes</taxon>
        <taxon>Adrianichthyidae</taxon>
        <taxon>Oryziinae</taxon>
        <taxon>Oryzias</taxon>
    </lineage>
</organism>
<keyword evidence="3" id="KW-0106">Calcium</keyword>
<proteinExistence type="predicted"/>
<protein>
    <recommendedName>
        <fullName evidence="4">EF-hand domain-containing protein</fullName>
    </recommendedName>
</protein>
<dbReference type="Pfam" id="PF13499">
    <property type="entry name" value="EF-hand_7"/>
    <property type="match status" value="1"/>
</dbReference>
<dbReference type="InterPro" id="IPR002048">
    <property type="entry name" value="EF_hand_dom"/>
</dbReference>
<evidence type="ECO:0000259" key="4">
    <source>
        <dbReference type="PROSITE" id="PS50222"/>
    </source>
</evidence>
<dbReference type="OrthoDB" id="191686at2759"/>
<keyword evidence="6" id="KW-1185">Reference proteome</keyword>
<dbReference type="EMBL" id="CM012437">
    <property type="protein sequence ID" value="RVE76751.1"/>
    <property type="molecule type" value="Genomic_DNA"/>
</dbReference>
<sequence>MTRLNPEVRCSCTKGPAAAMASTRQNTGHVEEIRRLQKRFKKLDLDQSGSLSVDEFLSLPELQQNPLVHRVIDIFDTDGDGEIDFRGERALTCRSSGPVSVCTSPFTWNPPEAMPRPFGLERSAAVCVCVCIVHGGHLPVQRWIQQRAEASL</sequence>
<evidence type="ECO:0000256" key="2">
    <source>
        <dbReference type="ARBA" id="ARBA00022737"/>
    </source>
</evidence>
<evidence type="ECO:0000256" key="1">
    <source>
        <dbReference type="ARBA" id="ARBA00022723"/>
    </source>
</evidence>
<dbReference type="SUPFAM" id="SSF47473">
    <property type="entry name" value="EF-hand"/>
    <property type="match status" value="1"/>
</dbReference>